<comment type="function">
    <text evidence="9">Part of the twin-arginine translocation (Tat) system that transports large folded proteins containing a characteristic twin-arginine motif in their signal peptide across membranes. Together with TatC, TatB is part of a receptor directly interacting with Tat signal peptides. TatB may form an oligomeric binding site that transiently accommodates folded Tat precursor proteins before their translocation.</text>
</comment>
<evidence type="ECO:0000256" key="5">
    <source>
        <dbReference type="ARBA" id="ARBA00022927"/>
    </source>
</evidence>
<name>A0A844Z9R8_9SPHN</name>
<comment type="caution">
    <text evidence="11">The sequence shown here is derived from an EMBL/GenBank/DDBJ whole genome shotgun (WGS) entry which is preliminary data.</text>
</comment>
<accession>A0A844Z9R8</accession>
<reference evidence="11 12" key="1">
    <citation type="submission" date="2019-12" db="EMBL/GenBank/DDBJ databases">
        <title>Genomic-based taxomic classification of the family Erythrobacteraceae.</title>
        <authorList>
            <person name="Xu L."/>
        </authorList>
    </citation>
    <scope>NUCLEOTIDE SEQUENCE [LARGE SCALE GENOMIC DNA]</scope>
    <source>
        <strain evidence="11 12">MCCC 1A09962</strain>
    </source>
</reference>
<dbReference type="NCBIfam" id="TIGR01410">
    <property type="entry name" value="tatB"/>
    <property type="match status" value="1"/>
</dbReference>
<dbReference type="Gene3D" id="1.20.5.3310">
    <property type="match status" value="1"/>
</dbReference>
<feature type="compositionally biased region" description="Basic and acidic residues" evidence="10">
    <location>
        <begin position="132"/>
        <end position="143"/>
    </location>
</feature>
<keyword evidence="5 9" id="KW-0653">Protein transport</keyword>
<evidence type="ECO:0000256" key="2">
    <source>
        <dbReference type="ARBA" id="ARBA00022448"/>
    </source>
</evidence>
<feature type="compositionally biased region" description="Basic and acidic residues" evidence="10">
    <location>
        <begin position="69"/>
        <end position="88"/>
    </location>
</feature>
<keyword evidence="3 9" id="KW-1003">Cell membrane</keyword>
<dbReference type="Pfam" id="PF02416">
    <property type="entry name" value="TatA_B_E"/>
    <property type="match status" value="1"/>
</dbReference>
<dbReference type="GO" id="GO:0008320">
    <property type="term" value="F:protein transmembrane transporter activity"/>
    <property type="evidence" value="ECO:0007669"/>
    <property type="project" value="UniProtKB-UniRule"/>
</dbReference>
<comment type="subunit">
    <text evidence="9">The Tat system comprises two distinct complexes: a TatABC complex, containing multiple copies of TatA, TatB and TatC subunits, and a separate TatA complex, containing only TatA subunits. Substrates initially bind to the TatABC complex, which probably triggers association of the separate TatA complex to form the active translocon.</text>
</comment>
<dbReference type="RefSeq" id="WP_160681206.1">
    <property type="nucleotide sequence ID" value="NZ_WTYW01000001.1"/>
</dbReference>
<dbReference type="Proteomes" id="UP000433104">
    <property type="component" value="Unassembled WGS sequence"/>
</dbReference>
<evidence type="ECO:0000256" key="9">
    <source>
        <dbReference type="HAMAP-Rule" id="MF_00237"/>
    </source>
</evidence>
<dbReference type="HAMAP" id="MF_00237">
    <property type="entry name" value="TatB"/>
    <property type="match status" value="1"/>
</dbReference>
<evidence type="ECO:0000256" key="1">
    <source>
        <dbReference type="ARBA" id="ARBA00004167"/>
    </source>
</evidence>
<comment type="subcellular location">
    <subcellularLocation>
        <location evidence="9">Cell membrane</location>
        <topology evidence="9">Single-pass membrane protein</topology>
    </subcellularLocation>
    <subcellularLocation>
        <location evidence="1">Membrane</location>
        <topology evidence="1">Single-pass membrane protein</topology>
    </subcellularLocation>
</comment>
<keyword evidence="2 9" id="KW-0813">Transport</keyword>
<evidence type="ECO:0000256" key="4">
    <source>
        <dbReference type="ARBA" id="ARBA00022692"/>
    </source>
</evidence>
<protein>
    <recommendedName>
        <fullName evidence="9">Sec-independent protein translocase protein TatB</fullName>
    </recommendedName>
</protein>
<evidence type="ECO:0000256" key="7">
    <source>
        <dbReference type="ARBA" id="ARBA00023010"/>
    </source>
</evidence>
<keyword evidence="4 9" id="KW-0812">Transmembrane</keyword>
<comment type="similarity">
    <text evidence="9">Belongs to the TatB family.</text>
</comment>
<keyword evidence="6 9" id="KW-1133">Transmembrane helix</keyword>
<dbReference type="GO" id="GO:0043953">
    <property type="term" value="P:protein transport by the Tat complex"/>
    <property type="evidence" value="ECO:0007669"/>
    <property type="project" value="UniProtKB-UniRule"/>
</dbReference>
<dbReference type="GO" id="GO:0033281">
    <property type="term" value="C:TAT protein transport complex"/>
    <property type="evidence" value="ECO:0007669"/>
    <property type="project" value="UniProtKB-UniRule"/>
</dbReference>
<sequence>MFDIGATELLLIVVVAILAIGPKDMPAALRAAGRWIGKARRMSNHFRSGIDAMIREAEIEDMERKWAEQNKRIMAEHPDVSKEVEPPKSADPAQSDPADSAAAEARARVRPPTDASGEPASDSETSQHRKTTPRDQQVDRSDG</sequence>
<evidence type="ECO:0000313" key="12">
    <source>
        <dbReference type="Proteomes" id="UP000433104"/>
    </source>
</evidence>
<keyword evidence="8 9" id="KW-0472">Membrane</keyword>
<evidence type="ECO:0000313" key="11">
    <source>
        <dbReference type="EMBL" id="MXO84665.1"/>
    </source>
</evidence>
<evidence type="ECO:0000256" key="3">
    <source>
        <dbReference type="ARBA" id="ARBA00022475"/>
    </source>
</evidence>
<organism evidence="11 12">
    <name type="scientific">Parapontixanthobacter aurantiacus</name>
    <dbReference type="NCBI Taxonomy" id="1463599"/>
    <lineage>
        <taxon>Bacteria</taxon>
        <taxon>Pseudomonadati</taxon>
        <taxon>Pseudomonadota</taxon>
        <taxon>Alphaproteobacteria</taxon>
        <taxon>Sphingomonadales</taxon>
        <taxon>Erythrobacteraceae</taxon>
        <taxon>Parapontixanthobacter</taxon>
    </lineage>
</organism>
<dbReference type="PANTHER" id="PTHR33162:SF1">
    <property type="entry name" value="SEC-INDEPENDENT PROTEIN TRANSLOCASE PROTEIN TATA, CHLOROPLASTIC"/>
    <property type="match status" value="1"/>
</dbReference>
<dbReference type="PANTHER" id="PTHR33162">
    <property type="entry name" value="SEC-INDEPENDENT PROTEIN TRANSLOCASE PROTEIN TATA, CHLOROPLASTIC"/>
    <property type="match status" value="1"/>
</dbReference>
<dbReference type="EMBL" id="WTYW01000001">
    <property type="protein sequence ID" value="MXO84665.1"/>
    <property type="molecule type" value="Genomic_DNA"/>
</dbReference>
<evidence type="ECO:0000256" key="8">
    <source>
        <dbReference type="ARBA" id="ARBA00023136"/>
    </source>
</evidence>
<dbReference type="OrthoDB" id="7206969at2"/>
<feature type="compositionally biased region" description="Low complexity" evidence="10">
    <location>
        <begin position="90"/>
        <end position="104"/>
    </location>
</feature>
<proteinExistence type="inferred from homology"/>
<feature type="region of interest" description="Disordered" evidence="10">
    <location>
        <begin position="69"/>
        <end position="143"/>
    </location>
</feature>
<keyword evidence="12" id="KW-1185">Reference proteome</keyword>
<dbReference type="AlphaFoldDB" id="A0A844Z9R8"/>
<evidence type="ECO:0000256" key="10">
    <source>
        <dbReference type="SAM" id="MobiDB-lite"/>
    </source>
</evidence>
<gene>
    <name evidence="9 11" type="primary">tatB</name>
    <name evidence="11" type="ORF">GRI38_01275</name>
</gene>
<dbReference type="InterPro" id="IPR003369">
    <property type="entry name" value="TatA/B/E"/>
</dbReference>
<keyword evidence="7 9" id="KW-0811">Translocation</keyword>
<dbReference type="InterPro" id="IPR018448">
    <property type="entry name" value="TatB"/>
</dbReference>
<dbReference type="PRINTS" id="PR01506">
    <property type="entry name" value="TATBPROTEIN"/>
</dbReference>
<evidence type="ECO:0000256" key="6">
    <source>
        <dbReference type="ARBA" id="ARBA00022989"/>
    </source>
</evidence>